<evidence type="ECO:0000256" key="8">
    <source>
        <dbReference type="ARBA" id="ARBA00023242"/>
    </source>
</evidence>
<dbReference type="InterPro" id="IPR038599">
    <property type="entry name" value="LAP1C-like_C_sf"/>
</dbReference>
<protein>
    <recommendedName>
        <fullName evidence="11">Torsin-1A-interacting protein 1/2 AAA+ activator domain-containing protein</fullName>
    </recommendedName>
</protein>
<evidence type="ECO:0000256" key="7">
    <source>
        <dbReference type="ARBA" id="ARBA00023180"/>
    </source>
</evidence>
<dbReference type="EMBL" id="VHII01000009">
    <property type="protein sequence ID" value="KAF1385783.1"/>
    <property type="molecule type" value="Genomic_DNA"/>
</dbReference>
<reference evidence="12 13" key="1">
    <citation type="submission" date="2019-06" db="EMBL/GenBank/DDBJ databases">
        <title>A chromosome-scale genome assembly of the European perch, Perca fluviatilis.</title>
        <authorList>
            <person name="Roques C."/>
            <person name="Zahm M."/>
            <person name="Cabau C."/>
            <person name="Klopp C."/>
            <person name="Bouchez O."/>
            <person name="Donnadieu C."/>
            <person name="Kuhl H."/>
            <person name="Gislard M."/>
            <person name="Guendouz S."/>
            <person name="Journot L."/>
            <person name="Haffray P."/>
            <person name="Bestin A."/>
            <person name="Morvezen R."/>
            <person name="Feron R."/>
            <person name="Wen M."/>
            <person name="Jouanno E."/>
            <person name="Herpin A."/>
            <person name="Schartl M."/>
            <person name="Postlethwait J."/>
            <person name="Schaerlinger B."/>
            <person name="Chardard D."/>
            <person name="Lecocq T."/>
            <person name="Poncet C."/>
            <person name="Jaffrelo L."/>
            <person name="Lampietro C."/>
            <person name="Guiguen Y."/>
        </authorList>
    </citation>
    <scope>NUCLEOTIDE SEQUENCE [LARGE SCALE GENOMIC DNA]</scope>
    <source>
        <tissue evidence="12">Blood</tissue>
    </source>
</reference>
<keyword evidence="13" id="KW-1185">Reference proteome</keyword>
<feature type="compositionally biased region" description="Polar residues" evidence="10">
    <location>
        <begin position="234"/>
        <end position="243"/>
    </location>
</feature>
<evidence type="ECO:0000256" key="3">
    <source>
        <dbReference type="ARBA" id="ARBA00022553"/>
    </source>
</evidence>
<keyword evidence="5" id="KW-1133">Transmembrane helix</keyword>
<feature type="domain" description="Torsin-1A-interacting protein 1/2 AAA+ activator" evidence="11">
    <location>
        <begin position="463"/>
        <end position="684"/>
    </location>
</feature>
<feature type="compositionally biased region" description="Polar residues" evidence="10">
    <location>
        <begin position="320"/>
        <end position="329"/>
    </location>
</feature>
<evidence type="ECO:0000313" key="13">
    <source>
        <dbReference type="Proteomes" id="UP000465112"/>
    </source>
</evidence>
<feature type="compositionally biased region" description="Basic and acidic residues" evidence="10">
    <location>
        <begin position="332"/>
        <end position="346"/>
    </location>
</feature>
<keyword evidence="8" id="KW-0539">Nucleus</keyword>
<feature type="region of interest" description="Disordered" evidence="10">
    <location>
        <begin position="1"/>
        <end position="417"/>
    </location>
</feature>
<accession>A0A6A5F904</accession>
<keyword evidence="7" id="KW-0325">Glycoprotein</keyword>
<feature type="compositionally biased region" description="Polar residues" evidence="10">
    <location>
        <begin position="27"/>
        <end position="40"/>
    </location>
</feature>
<evidence type="ECO:0000256" key="10">
    <source>
        <dbReference type="SAM" id="MobiDB-lite"/>
    </source>
</evidence>
<dbReference type="InterPro" id="IPR008662">
    <property type="entry name" value="TOIP1/2"/>
</dbReference>
<dbReference type="PANTHER" id="PTHR18843:SF7">
    <property type="entry name" value="LAMINA-ASSOCIATED POLYPEPTIDE 1B ISOFORM 1-RELATED"/>
    <property type="match status" value="1"/>
</dbReference>
<comment type="subcellular location">
    <subcellularLocation>
        <location evidence="9">Endomembrane system</location>
        <topology evidence="9">Single-pass membrane protein</topology>
    </subcellularLocation>
    <subcellularLocation>
        <location evidence="1">Nucleus envelope</location>
    </subcellularLocation>
</comment>
<feature type="compositionally biased region" description="Basic and acidic residues" evidence="10">
    <location>
        <begin position="357"/>
        <end position="368"/>
    </location>
</feature>
<feature type="compositionally biased region" description="Low complexity" evidence="10">
    <location>
        <begin position="244"/>
        <end position="259"/>
    </location>
</feature>
<dbReference type="Gene3D" id="3.40.50.12190">
    <property type="match status" value="1"/>
</dbReference>
<evidence type="ECO:0000256" key="1">
    <source>
        <dbReference type="ARBA" id="ARBA00004259"/>
    </source>
</evidence>
<keyword evidence="3" id="KW-0597">Phosphoprotein</keyword>
<feature type="compositionally biased region" description="Basic and acidic residues" evidence="10">
    <location>
        <begin position="1"/>
        <end position="26"/>
    </location>
</feature>
<dbReference type="GO" id="GO:0061024">
    <property type="term" value="P:membrane organization"/>
    <property type="evidence" value="ECO:0007669"/>
    <property type="project" value="TreeGrafter"/>
</dbReference>
<dbReference type="GO" id="GO:0001671">
    <property type="term" value="F:ATPase activator activity"/>
    <property type="evidence" value="ECO:0007669"/>
    <property type="project" value="InterPro"/>
</dbReference>
<evidence type="ECO:0000256" key="6">
    <source>
        <dbReference type="ARBA" id="ARBA00023136"/>
    </source>
</evidence>
<name>A0A6A5F904_PERFL</name>
<dbReference type="InterPro" id="IPR046753">
    <property type="entry name" value="TOIP1/2_C"/>
</dbReference>
<keyword evidence="6" id="KW-0472">Membrane</keyword>
<dbReference type="Proteomes" id="UP000465112">
    <property type="component" value="Chromosome 9"/>
</dbReference>
<feature type="compositionally biased region" description="Basic and acidic residues" evidence="10">
    <location>
        <begin position="62"/>
        <end position="74"/>
    </location>
</feature>
<sequence length="684" mass="74657">MAEQDPDHHHTTECKDESSAELKQWKTDISPNEEQQLSVDSASSSASTNRETNDNGEDVEQSDVKNGDSAEKRTGPLPERSSPSDEDAARKVKENSTSLDEGSHGDYKSKTPGNEPSTTPAEEISKGKEEETQSTNIDHASSSELKQWKTDISLNEEQQLSVDSASSSASTNRETNDNGEDVEQSDVKNGDSAEKRTGPLPERSSPSDEDAARKVKENSTSLDEGSHGDYRSKTPGNEPSTTPAEEISNSASSSASTNRETNDNGEDVEQSGVKNGDSAEKRTGPLPERSSPSDEDAARKVKENSTSLDEGSHGDYRSKTPGNEPSTTPAEEISRENYTGEKKKAPETTSPPALGVRNDDQVDLHNEESPDPNNTEAGKDDGSSPKTDLTPEEEKDIQDNTSPQRKEKVDVPTAQESAHAQHALPEVIGNQAGSIMCLIGILVVVVALLVPHLQPESPPQEEDVRQIDIFLRQLEKVKTQFPNQRAELWNRSKIHLLRHLQSAQPTEPVSLILTAGHKAETTLRCLAQGLASAFSSALNASVLHIDGASKASQDSDQVKLDIDSKLQGAFEGDKPVAVIERFEELPPGSTLIFYRYCDHENAAYKKTCLIFTVLLGDEEEIPAETRLSTVEEMVDDHLQKKFLSDGHPVSFDRMDLDKYGGLWSRISHLILPVAAEERIEHEGC</sequence>
<evidence type="ECO:0000313" key="12">
    <source>
        <dbReference type="EMBL" id="KAF1385783.1"/>
    </source>
</evidence>
<dbReference type="Pfam" id="PF05609">
    <property type="entry name" value="LAP1_C"/>
    <property type="match status" value="1"/>
</dbReference>
<dbReference type="GO" id="GO:0005635">
    <property type="term" value="C:nuclear envelope"/>
    <property type="evidence" value="ECO:0007669"/>
    <property type="project" value="UniProtKB-SubCell"/>
</dbReference>
<evidence type="ECO:0000256" key="4">
    <source>
        <dbReference type="ARBA" id="ARBA00022692"/>
    </source>
</evidence>
<comment type="similarity">
    <text evidence="2">Belongs to the TOR1AIP family.</text>
</comment>
<keyword evidence="4" id="KW-0812">Transmembrane</keyword>
<dbReference type="OrthoDB" id="6258998at2759"/>
<evidence type="ECO:0000256" key="5">
    <source>
        <dbReference type="ARBA" id="ARBA00022989"/>
    </source>
</evidence>
<evidence type="ECO:0000256" key="9">
    <source>
        <dbReference type="ARBA" id="ARBA00037847"/>
    </source>
</evidence>
<feature type="compositionally biased region" description="Polar residues" evidence="10">
    <location>
        <begin position="133"/>
        <end position="163"/>
    </location>
</feature>
<dbReference type="GO" id="GO:0016020">
    <property type="term" value="C:membrane"/>
    <property type="evidence" value="ECO:0007669"/>
    <property type="project" value="TreeGrafter"/>
</dbReference>
<feature type="compositionally biased region" description="Polar residues" evidence="10">
    <location>
        <begin position="111"/>
        <end position="120"/>
    </location>
</feature>
<organism evidence="12 13">
    <name type="scientific">Perca fluviatilis</name>
    <name type="common">European perch</name>
    <dbReference type="NCBI Taxonomy" id="8168"/>
    <lineage>
        <taxon>Eukaryota</taxon>
        <taxon>Metazoa</taxon>
        <taxon>Chordata</taxon>
        <taxon>Craniata</taxon>
        <taxon>Vertebrata</taxon>
        <taxon>Euteleostomi</taxon>
        <taxon>Actinopterygii</taxon>
        <taxon>Neopterygii</taxon>
        <taxon>Teleostei</taxon>
        <taxon>Neoteleostei</taxon>
        <taxon>Acanthomorphata</taxon>
        <taxon>Eupercaria</taxon>
        <taxon>Perciformes</taxon>
        <taxon>Percoidei</taxon>
        <taxon>Percidae</taxon>
        <taxon>Percinae</taxon>
        <taxon>Perca</taxon>
    </lineage>
</organism>
<feature type="compositionally biased region" description="Basic and acidic residues" evidence="10">
    <location>
        <begin position="185"/>
        <end position="197"/>
    </location>
</feature>
<dbReference type="AlphaFoldDB" id="A0A6A5F904"/>
<dbReference type="PANTHER" id="PTHR18843">
    <property type="entry name" value="TORSIN-1A-INTERACTING PROTEIN"/>
    <property type="match status" value="1"/>
</dbReference>
<proteinExistence type="inferred from homology"/>
<comment type="caution">
    <text evidence="12">The sequence shown here is derived from an EMBL/GenBank/DDBJ whole genome shotgun (WGS) entry which is preliminary data.</text>
</comment>
<evidence type="ECO:0000256" key="2">
    <source>
        <dbReference type="ARBA" id="ARBA00007860"/>
    </source>
</evidence>
<evidence type="ECO:0000259" key="11">
    <source>
        <dbReference type="Pfam" id="PF05609"/>
    </source>
</evidence>
<gene>
    <name evidence="12" type="ORF">PFLUV_G00111360</name>
</gene>